<feature type="domain" description="Thioredoxin" evidence="4">
    <location>
        <begin position="10"/>
        <end position="120"/>
    </location>
</feature>
<evidence type="ECO:0000313" key="9">
    <source>
        <dbReference type="EMBL" id="CAL4769631.1"/>
    </source>
</evidence>
<dbReference type="PANTHER" id="PTHR45672">
    <property type="entry name" value="PROTEIN DISULFIDE-ISOMERASE C17H9.14C-RELATED"/>
    <property type="match status" value="1"/>
</dbReference>
<dbReference type="InterPro" id="IPR013766">
    <property type="entry name" value="Thioredoxin_domain"/>
</dbReference>
<gene>
    <name evidence="5" type="ORF">C1SCF055_LOCUS10020</name>
    <name evidence="6" type="ORF">C1SCF055_LOCUS10027</name>
</gene>
<dbReference type="GO" id="GO:0006457">
    <property type="term" value="P:protein folding"/>
    <property type="evidence" value="ECO:0007669"/>
    <property type="project" value="TreeGrafter"/>
</dbReference>
<dbReference type="GO" id="GO:0005783">
    <property type="term" value="C:endoplasmic reticulum"/>
    <property type="evidence" value="ECO:0007669"/>
    <property type="project" value="TreeGrafter"/>
</dbReference>
<dbReference type="EMBL" id="CAMXCT010000703">
    <property type="protein sequence ID" value="CAI3982319.1"/>
    <property type="molecule type" value="Genomic_DNA"/>
</dbReference>
<evidence type="ECO:0000313" key="5">
    <source>
        <dbReference type="EMBL" id="CAI3982311.1"/>
    </source>
</evidence>
<dbReference type="PRINTS" id="PR00421">
    <property type="entry name" value="THIOREDOXIN"/>
</dbReference>
<protein>
    <submittedName>
        <fullName evidence="8">Protein disulfide-isomerase-like protein EhSep2</fullName>
    </submittedName>
    <submittedName>
        <fullName evidence="9">Thioredoxin domain-containing protein</fullName>
    </submittedName>
</protein>
<reference evidence="5" key="1">
    <citation type="submission" date="2022-10" db="EMBL/GenBank/DDBJ databases">
        <authorList>
            <person name="Chen Y."/>
            <person name="Dougan E. K."/>
            <person name="Chan C."/>
            <person name="Rhodes N."/>
            <person name="Thang M."/>
        </authorList>
    </citation>
    <scope>NUCLEOTIDE SEQUENCE</scope>
</reference>
<evidence type="ECO:0000313" key="10">
    <source>
        <dbReference type="Proteomes" id="UP001152797"/>
    </source>
</evidence>
<dbReference type="InterPro" id="IPR051063">
    <property type="entry name" value="PDI"/>
</dbReference>
<keyword evidence="10" id="KW-1185">Reference proteome</keyword>
<organism evidence="5">
    <name type="scientific">Cladocopium goreaui</name>
    <dbReference type="NCBI Taxonomy" id="2562237"/>
    <lineage>
        <taxon>Eukaryota</taxon>
        <taxon>Sar</taxon>
        <taxon>Alveolata</taxon>
        <taxon>Dinophyceae</taxon>
        <taxon>Suessiales</taxon>
        <taxon>Symbiodiniaceae</taxon>
        <taxon>Cladocopium</taxon>
    </lineage>
</organism>
<dbReference type="EMBL" id="CAMXCT030000703">
    <property type="protein sequence ID" value="CAL4769631.1"/>
    <property type="molecule type" value="Genomic_DNA"/>
</dbReference>
<evidence type="ECO:0000256" key="2">
    <source>
        <dbReference type="ARBA" id="ARBA00022729"/>
    </source>
</evidence>
<dbReference type="PROSITE" id="PS00194">
    <property type="entry name" value="THIOREDOXIN_1"/>
    <property type="match status" value="1"/>
</dbReference>
<dbReference type="Proteomes" id="UP001152797">
    <property type="component" value="Unassembled WGS sequence"/>
</dbReference>
<dbReference type="AlphaFoldDB" id="A0A9P1FNE5"/>
<evidence type="ECO:0000256" key="3">
    <source>
        <dbReference type="SAM" id="SignalP"/>
    </source>
</evidence>
<accession>A0A9P1FNE5</accession>
<evidence type="ECO:0000313" key="7">
    <source>
        <dbReference type="EMBL" id="CAL1135686.1"/>
    </source>
</evidence>
<comment type="similarity">
    <text evidence="1">Belongs to the protein disulfide isomerase family.</text>
</comment>
<dbReference type="EMBL" id="CAMXCT030000703">
    <property type="protein sequence ID" value="CAL4769623.1"/>
    <property type="molecule type" value="Genomic_DNA"/>
</dbReference>
<dbReference type="Pfam" id="PF00085">
    <property type="entry name" value="Thioredoxin"/>
    <property type="match status" value="1"/>
</dbReference>
<comment type="caution">
    <text evidence="5">The sequence shown here is derived from an EMBL/GenBank/DDBJ whole genome shotgun (WGS) entry which is preliminary data.</text>
</comment>
<proteinExistence type="inferred from homology"/>
<keyword evidence="2 3" id="KW-0732">Signal</keyword>
<dbReference type="CDD" id="cd02961">
    <property type="entry name" value="PDI_a_family"/>
    <property type="match status" value="1"/>
</dbReference>
<dbReference type="PROSITE" id="PS51352">
    <property type="entry name" value="THIOREDOXIN_2"/>
    <property type="match status" value="1"/>
</dbReference>
<dbReference type="InterPro" id="IPR017937">
    <property type="entry name" value="Thioredoxin_CS"/>
</dbReference>
<dbReference type="InterPro" id="IPR036249">
    <property type="entry name" value="Thioredoxin-like_sf"/>
</dbReference>
<dbReference type="Gene3D" id="3.40.30.10">
    <property type="entry name" value="Glutaredoxin"/>
    <property type="match status" value="1"/>
</dbReference>
<evidence type="ECO:0000256" key="1">
    <source>
        <dbReference type="ARBA" id="ARBA00006347"/>
    </source>
</evidence>
<dbReference type="OrthoDB" id="72053at2759"/>
<dbReference type="PANTHER" id="PTHR45672:SF3">
    <property type="entry name" value="THIOREDOXIN DOMAIN-CONTAINING PROTEIN 5"/>
    <property type="match status" value="1"/>
</dbReference>
<feature type="signal peptide" evidence="3">
    <location>
        <begin position="1"/>
        <end position="16"/>
    </location>
</feature>
<sequence>MIYAIVISALLSSTAAIELSEKNWDAETAGKSVFIKFYAPWCGHCKKLKPDWDKLMDEINGGPGSLVADVDCTGEGQSLCQKHGVGGYPTLKYGDPGDLQDYQGGRDFNSLKKFAEENLGPTCGPANLDLCSDEVKKKIEGYMAMSPDRLEGKIRNAIRIVEEEVPFMKKVSAHMKKAKSEL</sequence>
<dbReference type="EMBL" id="CAMXCT010000703">
    <property type="protein sequence ID" value="CAI3982311.1"/>
    <property type="molecule type" value="Genomic_DNA"/>
</dbReference>
<dbReference type="SUPFAM" id="SSF52833">
    <property type="entry name" value="Thioredoxin-like"/>
    <property type="match status" value="1"/>
</dbReference>
<evidence type="ECO:0000259" key="4">
    <source>
        <dbReference type="PROSITE" id="PS51352"/>
    </source>
</evidence>
<dbReference type="EMBL" id="CAMXCT020000703">
    <property type="protein sequence ID" value="CAL1135694.1"/>
    <property type="molecule type" value="Genomic_DNA"/>
</dbReference>
<reference evidence="7" key="2">
    <citation type="submission" date="2024-04" db="EMBL/GenBank/DDBJ databases">
        <authorList>
            <person name="Chen Y."/>
            <person name="Shah S."/>
            <person name="Dougan E. K."/>
            <person name="Thang M."/>
            <person name="Chan C."/>
        </authorList>
    </citation>
    <scope>NUCLEOTIDE SEQUENCE [LARGE SCALE GENOMIC DNA]</scope>
</reference>
<dbReference type="EMBL" id="CAMXCT020000703">
    <property type="protein sequence ID" value="CAL1135686.1"/>
    <property type="molecule type" value="Genomic_DNA"/>
</dbReference>
<evidence type="ECO:0000313" key="6">
    <source>
        <dbReference type="EMBL" id="CAI3982319.1"/>
    </source>
</evidence>
<evidence type="ECO:0000313" key="8">
    <source>
        <dbReference type="EMBL" id="CAL4769623.1"/>
    </source>
</evidence>
<name>A0A9P1FNE5_9DINO</name>
<dbReference type="GO" id="GO:0003756">
    <property type="term" value="F:protein disulfide isomerase activity"/>
    <property type="evidence" value="ECO:0007669"/>
    <property type="project" value="TreeGrafter"/>
</dbReference>
<feature type="chain" id="PRO_5043272160" evidence="3">
    <location>
        <begin position="17"/>
        <end position="182"/>
    </location>
</feature>